<protein>
    <recommendedName>
        <fullName evidence="1">Rhodanese domain-containing protein</fullName>
    </recommendedName>
</protein>
<dbReference type="InterPro" id="IPR036873">
    <property type="entry name" value="Rhodanese-like_dom_sf"/>
</dbReference>
<evidence type="ECO:0000313" key="3">
    <source>
        <dbReference type="Proteomes" id="UP000660262"/>
    </source>
</evidence>
<dbReference type="Gene3D" id="3.40.250.10">
    <property type="entry name" value="Rhodanese-like domain"/>
    <property type="match status" value="1"/>
</dbReference>
<comment type="caution">
    <text evidence="2">The sequence shown here is derived from an EMBL/GenBank/DDBJ whole genome shotgun (WGS) entry which is preliminary data.</text>
</comment>
<evidence type="ECO:0000259" key="1">
    <source>
        <dbReference type="PROSITE" id="PS50206"/>
    </source>
</evidence>
<dbReference type="CDD" id="cd00158">
    <property type="entry name" value="RHOD"/>
    <property type="match status" value="1"/>
</dbReference>
<accession>A0A830HVD3</accession>
<dbReference type="Proteomes" id="UP000660262">
    <property type="component" value="Unassembled WGS sequence"/>
</dbReference>
<dbReference type="InterPro" id="IPR001763">
    <property type="entry name" value="Rhodanese-like_dom"/>
</dbReference>
<feature type="domain" description="Rhodanese" evidence="1">
    <location>
        <begin position="14"/>
        <end position="108"/>
    </location>
</feature>
<dbReference type="AlphaFoldDB" id="A0A830HVD3"/>
<sequence>MASLASPSDICKCTRVLDIRPAAERASSGQTIAGAACVTWNREKACFDESDDDIAKALPSKDECIAVHCKTGGRVSTALGVLKSMGYENVFNAGGPDGGQEQWEALKTLAK</sequence>
<dbReference type="Pfam" id="PF00581">
    <property type="entry name" value="Rhodanese"/>
    <property type="match status" value="1"/>
</dbReference>
<reference evidence="2" key="1">
    <citation type="submission" date="2020-10" db="EMBL/GenBank/DDBJ databases">
        <title>Unveiling of a novel bifunctional photoreceptor, Dualchrome1, isolated from a cosmopolitan green alga.</title>
        <authorList>
            <person name="Suzuki S."/>
            <person name="Kawachi M."/>
        </authorList>
    </citation>
    <scope>NUCLEOTIDE SEQUENCE</scope>
    <source>
        <strain evidence="2">NIES 2893</strain>
    </source>
</reference>
<organism evidence="2 3">
    <name type="scientific">Pycnococcus provasolii</name>
    <dbReference type="NCBI Taxonomy" id="41880"/>
    <lineage>
        <taxon>Eukaryota</taxon>
        <taxon>Viridiplantae</taxon>
        <taxon>Chlorophyta</taxon>
        <taxon>Pseudoscourfieldiophyceae</taxon>
        <taxon>Pseudoscourfieldiales</taxon>
        <taxon>Pycnococcaceae</taxon>
        <taxon>Pycnococcus</taxon>
    </lineage>
</organism>
<dbReference type="SUPFAM" id="SSF52821">
    <property type="entry name" value="Rhodanese/Cell cycle control phosphatase"/>
    <property type="match status" value="1"/>
</dbReference>
<keyword evidence="3" id="KW-1185">Reference proteome</keyword>
<evidence type="ECO:0000313" key="2">
    <source>
        <dbReference type="EMBL" id="GHP11082.1"/>
    </source>
</evidence>
<name>A0A830HVD3_9CHLO</name>
<gene>
    <name evidence="2" type="ORF">PPROV_000981200</name>
</gene>
<dbReference type="EMBL" id="BNJQ01000032">
    <property type="protein sequence ID" value="GHP11082.1"/>
    <property type="molecule type" value="Genomic_DNA"/>
</dbReference>
<proteinExistence type="predicted"/>
<dbReference type="PROSITE" id="PS50206">
    <property type="entry name" value="RHODANESE_3"/>
    <property type="match status" value="1"/>
</dbReference>